<keyword evidence="4" id="KW-1185">Reference proteome</keyword>
<protein>
    <recommendedName>
        <fullName evidence="2">RGS domain-containing protein</fullName>
    </recommendedName>
</protein>
<evidence type="ECO:0000256" key="1">
    <source>
        <dbReference type="SAM" id="Phobius"/>
    </source>
</evidence>
<evidence type="ECO:0000313" key="3">
    <source>
        <dbReference type="EMBL" id="KAL0091695.1"/>
    </source>
</evidence>
<feature type="transmembrane region" description="Helical" evidence="1">
    <location>
        <begin position="252"/>
        <end position="274"/>
    </location>
</feature>
<dbReference type="Proteomes" id="UP001448207">
    <property type="component" value="Unassembled WGS sequence"/>
</dbReference>
<dbReference type="InterPro" id="IPR044926">
    <property type="entry name" value="RGS_subdomain_2"/>
</dbReference>
<keyword evidence="1" id="KW-0472">Membrane</keyword>
<feature type="domain" description="RGS" evidence="2">
    <location>
        <begin position="83"/>
        <end position="238"/>
    </location>
</feature>
<gene>
    <name evidence="3" type="ORF">J3Q64DRAFT_1724899</name>
</gene>
<organism evidence="3 4">
    <name type="scientific">Phycomyces blakesleeanus</name>
    <dbReference type="NCBI Taxonomy" id="4837"/>
    <lineage>
        <taxon>Eukaryota</taxon>
        <taxon>Fungi</taxon>
        <taxon>Fungi incertae sedis</taxon>
        <taxon>Mucoromycota</taxon>
        <taxon>Mucoromycotina</taxon>
        <taxon>Mucoromycetes</taxon>
        <taxon>Mucorales</taxon>
        <taxon>Phycomycetaceae</taxon>
        <taxon>Phycomyces</taxon>
    </lineage>
</organism>
<name>A0ABR3B8L2_PHYBL</name>
<feature type="transmembrane region" description="Helical" evidence="1">
    <location>
        <begin position="286"/>
        <end position="308"/>
    </location>
</feature>
<keyword evidence="1" id="KW-1133">Transmembrane helix</keyword>
<dbReference type="InterPro" id="IPR036305">
    <property type="entry name" value="RGS_sf"/>
</dbReference>
<reference evidence="3 4" key="1">
    <citation type="submission" date="2024-04" db="EMBL/GenBank/DDBJ databases">
        <title>Symmetric and asymmetric DNA N6-adenine methylation regulates different biological responses in Mucorales.</title>
        <authorList>
            <consortium name="Lawrence Berkeley National Laboratory"/>
            <person name="Lax C."/>
            <person name="Mondo S.J."/>
            <person name="Osorio-Concepcion M."/>
            <person name="Muszewska A."/>
            <person name="Corrochano-Luque M."/>
            <person name="Gutierrez G."/>
            <person name="Riley R."/>
            <person name="Lipzen A."/>
            <person name="Guo J."/>
            <person name="Hundley H."/>
            <person name="Amirebrahimi M."/>
            <person name="Ng V."/>
            <person name="Lorenzo-Gutierrez D."/>
            <person name="Binder U."/>
            <person name="Yang J."/>
            <person name="Song Y."/>
            <person name="Canovas D."/>
            <person name="Navarro E."/>
            <person name="Freitag M."/>
            <person name="Gabaldon T."/>
            <person name="Grigoriev I.V."/>
            <person name="Corrochano L.M."/>
            <person name="Nicolas F.E."/>
            <person name="Garre V."/>
        </authorList>
    </citation>
    <scope>NUCLEOTIDE SEQUENCE [LARGE SCALE GENOMIC DNA]</scope>
    <source>
        <strain evidence="3 4">L51</strain>
    </source>
</reference>
<dbReference type="InterPro" id="IPR016137">
    <property type="entry name" value="RGS"/>
</dbReference>
<keyword evidence="1" id="KW-0812">Transmembrane</keyword>
<dbReference type="SUPFAM" id="SSF48097">
    <property type="entry name" value="Regulator of G-protein signaling, RGS"/>
    <property type="match status" value="1"/>
</dbReference>
<dbReference type="EMBL" id="JBCLYO010000003">
    <property type="protein sequence ID" value="KAL0091695.1"/>
    <property type="molecule type" value="Genomic_DNA"/>
</dbReference>
<comment type="caution">
    <text evidence="3">The sequence shown here is derived from an EMBL/GenBank/DDBJ whole genome shotgun (WGS) entry which is preliminary data.</text>
</comment>
<accession>A0ABR3B8L2</accession>
<evidence type="ECO:0000313" key="4">
    <source>
        <dbReference type="Proteomes" id="UP001448207"/>
    </source>
</evidence>
<feature type="transmembrane region" description="Helical" evidence="1">
    <location>
        <begin position="336"/>
        <end position="359"/>
    </location>
</feature>
<dbReference type="Pfam" id="PF00615">
    <property type="entry name" value="RGS"/>
    <property type="match status" value="1"/>
</dbReference>
<evidence type="ECO:0000259" key="2">
    <source>
        <dbReference type="Pfam" id="PF00615"/>
    </source>
</evidence>
<dbReference type="Gene3D" id="1.10.167.10">
    <property type="entry name" value="Regulator of G-protein Signalling 4, domain 2"/>
    <property type="match status" value="1"/>
</dbReference>
<sequence length="365" mass="42163">MGSIQIYPDILPMDNVLPVADNTGPNRPDQTYISSRRKPWDNRLKYKLYGEDTLTINTMEEWQSIKNYNFVLNGIPTLNQILSLYTEPFGLPQFEAYLEQSDKIGLQNLKFLLELKAHGRLWEALQITRLHLSNSSVSAPLAIQSKLPRVFGHPSTDTLPPTVYKSHHINQNDLTQNATRIYRKYCQQTPLISISPETQETLYEVVLIRNISDPLIFEHARTQVTLALDHFYYPRFIDFILSTNLSVTSARILLVAGLFFLWAGLSLELSLIFLGENNNVSRWWGLIPFELSWAALLPGMTRFGWWMVAIKRSETNFREYTHIDDAVMREHKRRAFLWLVISLMLGLISTILVVFIPAYRISDNS</sequence>
<proteinExistence type="predicted"/>